<dbReference type="STRING" id="100816.A0A175WHM6"/>
<feature type="domain" description="Yeast cell wall synthesis Kre9/Knh1-like N-terminal" evidence="5">
    <location>
        <begin position="30"/>
        <end position="107"/>
    </location>
</feature>
<feature type="compositionally biased region" description="Low complexity" evidence="2">
    <location>
        <begin position="117"/>
        <end position="160"/>
    </location>
</feature>
<dbReference type="InterPro" id="IPR018466">
    <property type="entry name" value="Kre9/Knh1-like_N"/>
</dbReference>
<gene>
    <name evidence="6" type="ORF">MMYC01_200202</name>
</gene>
<dbReference type="VEuPathDB" id="FungiDB:MMYC01_200202"/>
<keyword evidence="1 4" id="KW-0732">Signal</keyword>
<feature type="signal peptide" evidence="4">
    <location>
        <begin position="1"/>
        <end position="22"/>
    </location>
</feature>
<evidence type="ECO:0000256" key="2">
    <source>
        <dbReference type="SAM" id="MobiDB-lite"/>
    </source>
</evidence>
<organism evidence="6 7">
    <name type="scientific">Madurella mycetomatis</name>
    <dbReference type="NCBI Taxonomy" id="100816"/>
    <lineage>
        <taxon>Eukaryota</taxon>
        <taxon>Fungi</taxon>
        <taxon>Dikarya</taxon>
        <taxon>Ascomycota</taxon>
        <taxon>Pezizomycotina</taxon>
        <taxon>Sordariomycetes</taxon>
        <taxon>Sordariomycetidae</taxon>
        <taxon>Sordariales</taxon>
        <taxon>Sordariales incertae sedis</taxon>
        <taxon>Madurella</taxon>
    </lineage>
</organism>
<keyword evidence="3" id="KW-1133">Transmembrane helix</keyword>
<dbReference type="Proteomes" id="UP000078237">
    <property type="component" value="Unassembled WGS sequence"/>
</dbReference>
<evidence type="ECO:0000256" key="1">
    <source>
        <dbReference type="ARBA" id="ARBA00022729"/>
    </source>
</evidence>
<dbReference type="Pfam" id="PF10342">
    <property type="entry name" value="Kre9_KNH"/>
    <property type="match status" value="1"/>
</dbReference>
<dbReference type="PANTHER" id="PTHR40633:SF1">
    <property type="entry name" value="GPI ANCHORED SERINE-THREONINE RICH PROTEIN (AFU_ORTHOLOGUE AFUA_1G03630)"/>
    <property type="match status" value="1"/>
</dbReference>
<evidence type="ECO:0000259" key="5">
    <source>
        <dbReference type="Pfam" id="PF10342"/>
    </source>
</evidence>
<accession>A0A175WHM6</accession>
<keyword evidence="7" id="KW-1185">Reference proteome</keyword>
<feature type="region of interest" description="Disordered" evidence="2">
    <location>
        <begin position="113"/>
        <end position="168"/>
    </location>
</feature>
<evidence type="ECO:0000313" key="7">
    <source>
        <dbReference type="Proteomes" id="UP000078237"/>
    </source>
</evidence>
<evidence type="ECO:0000256" key="4">
    <source>
        <dbReference type="SAM" id="SignalP"/>
    </source>
</evidence>
<protein>
    <recommendedName>
        <fullName evidence="5">Yeast cell wall synthesis Kre9/Knh1-like N-terminal domain-containing protein</fullName>
    </recommendedName>
</protein>
<feature type="transmembrane region" description="Helical" evidence="3">
    <location>
        <begin position="173"/>
        <end position="191"/>
    </location>
</feature>
<dbReference type="AlphaFoldDB" id="A0A175WHM6"/>
<keyword evidence="3" id="KW-0812">Transmembrane</keyword>
<comment type="caution">
    <text evidence="6">The sequence shown here is derived from an EMBL/GenBank/DDBJ whole genome shotgun (WGS) entry which is preliminary data.</text>
</comment>
<dbReference type="OrthoDB" id="5589325at2759"/>
<evidence type="ECO:0000313" key="6">
    <source>
        <dbReference type="EMBL" id="KXX83206.1"/>
    </source>
</evidence>
<sequence length="311" mass="31878">MVRVKSALWAVLLIHLQGAALAAVMFTNEDYYIEAGVPFTITWTNNRGAVTITLMNGPDRDLQPVLVIVSDYEGEEYTWTPPSTLATDSYELQITDSGSADYSPRFKFTGVAGAGSGSTTTSPSPDALPTTATATTSTASPSNPAIANSGDNNNNDQNSPPTDADPLSTPAKAAIAAISSVLFLALLALLISSEIEGTRVDVGPREEGGWGKAGYYLDDGTAGSHWAGMGQSAGEKAGGDGVGYDGFAGGGAEAVVASGTGNWHGRATGWGLEGDLEAARGSERDWGAGSKNGEQTVAELPVAFGPGRQLG</sequence>
<name>A0A175WHM6_9PEZI</name>
<feature type="chain" id="PRO_5008044039" description="Yeast cell wall synthesis Kre9/Knh1-like N-terminal domain-containing protein" evidence="4">
    <location>
        <begin position="23"/>
        <end position="311"/>
    </location>
</feature>
<reference evidence="6 7" key="1">
    <citation type="journal article" date="2016" name="Genome Announc.">
        <title>Genome Sequence of Madurella mycetomatis mm55, Isolated from a Human Mycetoma Case in Sudan.</title>
        <authorList>
            <person name="Smit S."/>
            <person name="Derks M.F."/>
            <person name="Bervoets S."/>
            <person name="Fahal A."/>
            <person name="van Leeuwen W."/>
            <person name="van Belkum A."/>
            <person name="van de Sande W.W."/>
        </authorList>
    </citation>
    <scope>NUCLEOTIDE SEQUENCE [LARGE SCALE GENOMIC DNA]</scope>
    <source>
        <strain evidence="7">mm55</strain>
    </source>
</reference>
<feature type="region of interest" description="Disordered" evidence="2">
    <location>
        <begin position="278"/>
        <end position="311"/>
    </location>
</feature>
<proteinExistence type="predicted"/>
<evidence type="ECO:0000256" key="3">
    <source>
        <dbReference type="SAM" id="Phobius"/>
    </source>
</evidence>
<dbReference type="InterPro" id="IPR052982">
    <property type="entry name" value="SRP1/TIP1-like"/>
</dbReference>
<dbReference type="EMBL" id="LCTW02000002">
    <property type="protein sequence ID" value="KXX83206.1"/>
    <property type="molecule type" value="Genomic_DNA"/>
</dbReference>
<keyword evidence="3" id="KW-0472">Membrane</keyword>
<dbReference type="PANTHER" id="PTHR40633">
    <property type="entry name" value="MATRIX PROTEIN, PUTATIVE (AFU_ORTHOLOGUE AFUA_8G05410)-RELATED"/>
    <property type="match status" value="1"/>
</dbReference>